<dbReference type="EC" id="7.2.1.3" evidence="11"/>
<evidence type="ECO:0000256" key="11">
    <source>
        <dbReference type="ARBA" id="ARBA00024225"/>
    </source>
</evidence>
<evidence type="ECO:0000256" key="2">
    <source>
        <dbReference type="ARBA" id="ARBA00004141"/>
    </source>
</evidence>
<dbReference type="GO" id="GO:0140571">
    <property type="term" value="F:transmembrane ascorbate ferrireductase activity"/>
    <property type="evidence" value="ECO:0007669"/>
    <property type="project" value="UniProtKB-EC"/>
</dbReference>
<dbReference type="InterPro" id="IPR043205">
    <property type="entry name" value="CYB561/CYBRD1-like"/>
</dbReference>
<name>A0A5N6RET8_9ROSI</name>
<evidence type="ECO:0000256" key="4">
    <source>
        <dbReference type="ARBA" id="ARBA00022617"/>
    </source>
</evidence>
<gene>
    <name evidence="15" type="ORF">FH972_015062</name>
</gene>
<feature type="transmembrane region" description="Helical" evidence="13">
    <location>
        <begin position="86"/>
        <end position="109"/>
    </location>
</feature>
<evidence type="ECO:0000256" key="1">
    <source>
        <dbReference type="ARBA" id="ARBA00001970"/>
    </source>
</evidence>
<keyword evidence="5 13" id="KW-0812">Transmembrane</keyword>
<evidence type="ECO:0000256" key="9">
    <source>
        <dbReference type="ARBA" id="ARBA00023004"/>
    </source>
</evidence>
<dbReference type="GO" id="GO:0016020">
    <property type="term" value="C:membrane"/>
    <property type="evidence" value="ECO:0007669"/>
    <property type="project" value="UniProtKB-SubCell"/>
</dbReference>
<evidence type="ECO:0000256" key="13">
    <source>
        <dbReference type="SAM" id="Phobius"/>
    </source>
</evidence>
<feature type="domain" description="Cytochrome b561" evidence="14">
    <location>
        <begin position="18"/>
        <end position="218"/>
    </location>
</feature>
<feature type="transmembrane region" description="Helical" evidence="13">
    <location>
        <begin position="121"/>
        <end position="146"/>
    </location>
</feature>
<dbReference type="PROSITE" id="PS50939">
    <property type="entry name" value="CYTOCHROME_B561"/>
    <property type="match status" value="1"/>
</dbReference>
<feature type="transmembrane region" description="Helical" evidence="13">
    <location>
        <begin position="12"/>
        <end position="34"/>
    </location>
</feature>
<evidence type="ECO:0000256" key="12">
    <source>
        <dbReference type="ARBA" id="ARBA00051575"/>
    </source>
</evidence>
<evidence type="ECO:0000313" key="16">
    <source>
        <dbReference type="Proteomes" id="UP000327013"/>
    </source>
</evidence>
<evidence type="ECO:0000256" key="8">
    <source>
        <dbReference type="ARBA" id="ARBA00022989"/>
    </source>
</evidence>
<evidence type="ECO:0000256" key="10">
    <source>
        <dbReference type="ARBA" id="ARBA00023136"/>
    </source>
</evidence>
<protein>
    <recommendedName>
        <fullName evidence="11">ascorbate ferrireductase (transmembrane)</fullName>
        <ecNumber evidence="11">7.2.1.3</ecNumber>
    </recommendedName>
</protein>
<dbReference type="EMBL" id="CM017326">
    <property type="protein sequence ID" value="KAE8076407.1"/>
    <property type="molecule type" value="Genomic_DNA"/>
</dbReference>
<feature type="transmembrane region" description="Helical" evidence="13">
    <location>
        <begin position="167"/>
        <end position="186"/>
    </location>
</feature>
<evidence type="ECO:0000256" key="6">
    <source>
        <dbReference type="ARBA" id="ARBA00022723"/>
    </source>
</evidence>
<sequence length="226" mass="25257">MDSGGPVYVGSSFRVTVVARVFGILAVILMLVWLLHYREGLEYDSENPSRVFNVHPLLMLLGLVITAGDAMMAYRSVAAAHNVQKIFHMFLNLLAICLGIIGICAVFKFHDMIKTVDVYSLHSWIGIATITLYCLQWLIGFVSFMFPKASRPTRSRISPLHSMGGRALLYMAVCAALTGLMEKATFLQLQPHQRETRLINFTGLSILLFGVFVELSLTFAGYRVNY</sequence>
<feature type="transmembrane region" description="Helical" evidence="13">
    <location>
        <begin position="54"/>
        <end position="74"/>
    </location>
</feature>
<keyword evidence="9" id="KW-0408">Iron</keyword>
<dbReference type="Proteomes" id="UP000327013">
    <property type="component" value="Chromosome 6"/>
</dbReference>
<comment type="cofactor">
    <cofactor evidence="1">
        <name>heme b</name>
        <dbReference type="ChEBI" id="CHEBI:60344"/>
    </cofactor>
</comment>
<keyword evidence="3" id="KW-0813">Transport</keyword>
<evidence type="ECO:0000256" key="3">
    <source>
        <dbReference type="ARBA" id="ARBA00022448"/>
    </source>
</evidence>
<keyword evidence="7" id="KW-0249">Electron transport</keyword>
<dbReference type="GO" id="GO:0046872">
    <property type="term" value="F:metal ion binding"/>
    <property type="evidence" value="ECO:0007669"/>
    <property type="project" value="UniProtKB-KW"/>
</dbReference>
<organism evidence="15 16">
    <name type="scientific">Carpinus fangiana</name>
    <dbReference type="NCBI Taxonomy" id="176857"/>
    <lineage>
        <taxon>Eukaryota</taxon>
        <taxon>Viridiplantae</taxon>
        <taxon>Streptophyta</taxon>
        <taxon>Embryophyta</taxon>
        <taxon>Tracheophyta</taxon>
        <taxon>Spermatophyta</taxon>
        <taxon>Magnoliopsida</taxon>
        <taxon>eudicotyledons</taxon>
        <taxon>Gunneridae</taxon>
        <taxon>Pentapetalae</taxon>
        <taxon>rosids</taxon>
        <taxon>fabids</taxon>
        <taxon>Fagales</taxon>
        <taxon>Betulaceae</taxon>
        <taxon>Carpinus</taxon>
    </lineage>
</organism>
<feature type="transmembrane region" description="Helical" evidence="13">
    <location>
        <begin position="198"/>
        <end position="222"/>
    </location>
</feature>
<dbReference type="PANTHER" id="PTHR10106">
    <property type="entry name" value="CYTOCHROME B561-RELATED"/>
    <property type="match status" value="1"/>
</dbReference>
<proteinExistence type="predicted"/>
<evidence type="ECO:0000259" key="14">
    <source>
        <dbReference type="PROSITE" id="PS50939"/>
    </source>
</evidence>
<keyword evidence="6" id="KW-0479">Metal-binding</keyword>
<evidence type="ECO:0000256" key="5">
    <source>
        <dbReference type="ARBA" id="ARBA00022692"/>
    </source>
</evidence>
<dbReference type="InterPro" id="IPR006593">
    <property type="entry name" value="Cyt_b561/ferric_Rdtase_TM"/>
</dbReference>
<accession>A0A5N6RET8</accession>
<dbReference type="Gene3D" id="1.20.120.1770">
    <property type="match status" value="1"/>
</dbReference>
<keyword evidence="8 13" id="KW-1133">Transmembrane helix</keyword>
<evidence type="ECO:0000256" key="7">
    <source>
        <dbReference type="ARBA" id="ARBA00022982"/>
    </source>
</evidence>
<dbReference type="Pfam" id="PF03188">
    <property type="entry name" value="Cytochrom_B561"/>
    <property type="match status" value="1"/>
</dbReference>
<dbReference type="PANTHER" id="PTHR10106:SF15">
    <property type="entry name" value="TRANSMEMBRANE ASCORBATE FERRIREDUCTASE 3-RELATED"/>
    <property type="match status" value="1"/>
</dbReference>
<dbReference type="AlphaFoldDB" id="A0A5N6RET8"/>
<dbReference type="SMART" id="SM00665">
    <property type="entry name" value="B561"/>
    <property type="match status" value="1"/>
</dbReference>
<keyword evidence="16" id="KW-1185">Reference proteome</keyword>
<dbReference type="CDD" id="cd08766">
    <property type="entry name" value="Cyt_b561_ACYB-1_like"/>
    <property type="match status" value="1"/>
</dbReference>
<comment type="catalytic activity">
    <reaction evidence="12">
        <text>Fe(3+)(out) + L-ascorbate(in) = monodehydro-L-ascorbate radical(in) + Fe(2+)(out) + H(+)</text>
        <dbReference type="Rhea" id="RHEA:30403"/>
        <dbReference type="ChEBI" id="CHEBI:15378"/>
        <dbReference type="ChEBI" id="CHEBI:29033"/>
        <dbReference type="ChEBI" id="CHEBI:29034"/>
        <dbReference type="ChEBI" id="CHEBI:38290"/>
        <dbReference type="ChEBI" id="CHEBI:59513"/>
        <dbReference type="EC" id="7.2.1.3"/>
    </reaction>
</comment>
<comment type="subcellular location">
    <subcellularLocation>
        <location evidence="2">Membrane</location>
        <topology evidence="2">Multi-pass membrane protein</topology>
    </subcellularLocation>
</comment>
<evidence type="ECO:0000313" key="15">
    <source>
        <dbReference type="EMBL" id="KAE8076407.1"/>
    </source>
</evidence>
<reference evidence="15 16" key="1">
    <citation type="submission" date="2019-06" db="EMBL/GenBank/DDBJ databases">
        <title>A chromosomal-level reference genome of Carpinus fangiana (Coryloideae, Betulaceae).</title>
        <authorList>
            <person name="Yang X."/>
            <person name="Wang Z."/>
            <person name="Zhang L."/>
            <person name="Hao G."/>
            <person name="Liu J."/>
            <person name="Yang Y."/>
        </authorList>
    </citation>
    <scope>NUCLEOTIDE SEQUENCE [LARGE SCALE GENOMIC DNA]</scope>
    <source>
        <strain evidence="15">Cfa_2016G</strain>
        <tissue evidence="15">Leaf</tissue>
    </source>
</reference>
<dbReference type="OrthoDB" id="907479at2759"/>
<dbReference type="FunFam" id="1.20.120.1770:FF:000001">
    <property type="entry name" value="Cytochrome b reductase 1"/>
    <property type="match status" value="1"/>
</dbReference>
<keyword evidence="10 13" id="KW-0472">Membrane</keyword>
<keyword evidence="4" id="KW-0349">Heme</keyword>